<dbReference type="OrthoDB" id="630188at2759"/>
<keyword evidence="3" id="KW-0456">Lyase</keyword>
<feature type="compositionally biased region" description="Polar residues" evidence="1">
    <location>
        <begin position="288"/>
        <end position="304"/>
    </location>
</feature>
<evidence type="ECO:0000256" key="1">
    <source>
        <dbReference type="SAM" id="MobiDB-lite"/>
    </source>
</evidence>
<protein>
    <submittedName>
        <fullName evidence="3">Putative rhamnogalacturonate lyase C</fullName>
    </submittedName>
</protein>
<dbReference type="GO" id="GO:0016787">
    <property type="term" value="F:hydrolase activity"/>
    <property type="evidence" value="ECO:0007669"/>
    <property type="project" value="InterPro"/>
</dbReference>
<reference evidence="3 4" key="1">
    <citation type="submission" date="2018-05" db="EMBL/GenBank/DDBJ databases">
        <title>Genome sequencing and assembly of the regulated plant pathogen Lachnellula willkommii and related sister species for the development of diagnostic species identification markers.</title>
        <authorList>
            <person name="Giroux E."/>
            <person name="Bilodeau G."/>
        </authorList>
    </citation>
    <scope>NUCLEOTIDE SEQUENCE [LARGE SCALE GENOMIC DNA]</scope>
    <source>
        <strain evidence="3 4">CBS 197.66</strain>
    </source>
</reference>
<dbReference type="PANTHER" id="PTHR12905">
    <property type="entry name" value="METALLOPHOSPHOESTERASE"/>
    <property type="match status" value="1"/>
</dbReference>
<sequence length="409" mass="44876">TSVLSSPSSTPAMADQQPPDTNLSALRKTRFVCISDTHNAAPGGAFQLPKGDVLLHCGDMTNQGSEKELQKTLKWIEEADFEAKIIVAGNHDITLDTDFYDQYGSRFHNQEPQDPAKCIQLLQQSLSVIWLKHEAAIINLSSPTGPQTTFKIFGSPYSPAKDMWAFGYSTEEADNLWNRIPLDSDIVITHTPPKYHCDERKDRRAAGCEGLRNALWRVRPKLAVCGHVHEGRGSEIVRWDLQDANIKYKEANVEMWEDPGHGNKKMSLLNLSSKRKPIENDGSLGDWNKSNPEPSGNPPHSLTGLSDDLTELPPALKDPKRTAEVGVSKITTGLLAVPPQLFSAATRGLGGIPPSQPCDLEALSGRMGRKETCIVNAAIMASSWPHGIGGGKKFNKPIVVDIDLPIWHT</sequence>
<comment type="caution">
    <text evidence="3">The sequence shown here is derived from an EMBL/GenBank/DDBJ whole genome shotgun (WGS) entry which is preliminary data.</text>
</comment>
<name>A0A8H8U6V2_9HELO</name>
<feature type="domain" description="Calcineurin-like phosphoesterase" evidence="2">
    <location>
        <begin position="30"/>
        <end position="230"/>
    </location>
</feature>
<feature type="region of interest" description="Disordered" evidence="1">
    <location>
        <begin position="279"/>
        <end position="323"/>
    </location>
</feature>
<dbReference type="InterPro" id="IPR029052">
    <property type="entry name" value="Metallo-depent_PP-like"/>
</dbReference>
<proteinExistence type="predicted"/>
<feature type="region of interest" description="Disordered" evidence="1">
    <location>
        <begin position="1"/>
        <end position="21"/>
    </location>
</feature>
<accession>A0A8H8U6V2</accession>
<dbReference type="Pfam" id="PF00149">
    <property type="entry name" value="Metallophos"/>
    <property type="match status" value="1"/>
</dbReference>
<dbReference type="AlphaFoldDB" id="A0A8H8U6V2"/>
<organism evidence="3 4">
    <name type="scientific">Lachnellula subtilissima</name>
    <dbReference type="NCBI Taxonomy" id="602034"/>
    <lineage>
        <taxon>Eukaryota</taxon>
        <taxon>Fungi</taxon>
        <taxon>Dikarya</taxon>
        <taxon>Ascomycota</taxon>
        <taxon>Pezizomycotina</taxon>
        <taxon>Leotiomycetes</taxon>
        <taxon>Helotiales</taxon>
        <taxon>Lachnaceae</taxon>
        <taxon>Lachnellula</taxon>
    </lineage>
</organism>
<dbReference type="Gene3D" id="3.60.21.10">
    <property type="match status" value="1"/>
</dbReference>
<evidence type="ECO:0000313" key="4">
    <source>
        <dbReference type="Proteomes" id="UP000462212"/>
    </source>
</evidence>
<dbReference type="InterPro" id="IPR051693">
    <property type="entry name" value="UPF0046_metallophosphoest"/>
</dbReference>
<dbReference type="InterPro" id="IPR004843">
    <property type="entry name" value="Calcineurin-like_PHP"/>
</dbReference>
<evidence type="ECO:0000313" key="3">
    <source>
        <dbReference type="EMBL" id="TVY33580.1"/>
    </source>
</evidence>
<feature type="non-terminal residue" evidence="3">
    <location>
        <position position="1"/>
    </location>
</feature>
<dbReference type="CDD" id="cd07379">
    <property type="entry name" value="MPP_239FB"/>
    <property type="match status" value="1"/>
</dbReference>
<dbReference type="SUPFAM" id="SSF56300">
    <property type="entry name" value="Metallo-dependent phosphatases"/>
    <property type="match status" value="1"/>
</dbReference>
<dbReference type="EMBL" id="QGMJ01000777">
    <property type="protein sequence ID" value="TVY33580.1"/>
    <property type="molecule type" value="Genomic_DNA"/>
</dbReference>
<dbReference type="PANTHER" id="PTHR12905:SF16">
    <property type="entry name" value="SER_THR PROTEIN PHOSPHATASE FAMILY PROTEIN (AFU_ORTHOLOGUE AFUA_1G06000)"/>
    <property type="match status" value="1"/>
</dbReference>
<evidence type="ECO:0000259" key="2">
    <source>
        <dbReference type="Pfam" id="PF00149"/>
    </source>
</evidence>
<keyword evidence="4" id="KW-1185">Reference proteome</keyword>
<feature type="compositionally biased region" description="Polar residues" evidence="1">
    <location>
        <begin position="1"/>
        <end position="11"/>
    </location>
</feature>
<dbReference type="GO" id="GO:0016829">
    <property type="term" value="F:lyase activity"/>
    <property type="evidence" value="ECO:0007669"/>
    <property type="project" value="UniProtKB-KW"/>
</dbReference>
<dbReference type="Proteomes" id="UP000462212">
    <property type="component" value="Unassembled WGS sequence"/>
</dbReference>
<gene>
    <name evidence="3" type="primary">rglC_1</name>
    <name evidence="3" type="ORF">LSUB1_G006931</name>
</gene>